<evidence type="ECO:0000256" key="1">
    <source>
        <dbReference type="ARBA" id="ARBA00006640"/>
    </source>
</evidence>
<evidence type="ECO:0008006" key="7">
    <source>
        <dbReference type="Google" id="ProtNLM"/>
    </source>
</evidence>
<dbReference type="AlphaFoldDB" id="A0AAN8A1B2"/>
<dbReference type="PANTHER" id="PTHR41237:SF1">
    <property type="entry name" value="SMALL RIBOSOMAL SUBUNIT PROTEIN BS21M"/>
    <property type="match status" value="1"/>
</dbReference>
<evidence type="ECO:0000256" key="4">
    <source>
        <dbReference type="SAM" id="MobiDB-lite"/>
    </source>
</evidence>
<comment type="similarity">
    <text evidence="1">Belongs to the bacterial ribosomal protein bS21 family.</text>
</comment>
<feature type="compositionally biased region" description="Polar residues" evidence="4">
    <location>
        <begin position="91"/>
        <end position="120"/>
    </location>
</feature>
<protein>
    <recommendedName>
        <fullName evidence="7">Ribosomal protein S21</fullName>
    </recommendedName>
</protein>
<dbReference type="InterPro" id="IPR052837">
    <property type="entry name" value="Mitoribosomal_bS21"/>
</dbReference>
<evidence type="ECO:0000256" key="3">
    <source>
        <dbReference type="ARBA" id="ARBA00023274"/>
    </source>
</evidence>
<feature type="region of interest" description="Disordered" evidence="4">
    <location>
        <begin position="53"/>
        <end position="120"/>
    </location>
</feature>
<dbReference type="GO" id="GO:0003735">
    <property type="term" value="F:structural constituent of ribosome"/>
    <property type="evidence" value="ECO:0007669"/>
    <property type="project" value="InterPro"/>
</dbReference>
<accession>A0AAN8A1B2</accession>
<evidence type="ECO:0000313" key="5">
    <source>
        <dbReference type="EMBL" id="KAK5699737.1"/>
    </source>
</evidence>
<keyword evidence="3" id="KW-0687">Ribonucleoprotein</keyword>
<feature type="compositionally biased region" description="Polar residues" evidence="4">
    <location>
        <begin position="67"/>
        <end position="81"/>
    </location>
</feature>
<dbReference type="GO" id="GO:0005763">
    <property type="term" value="C:mitochondrial small ribosomal subunit"/>
    <property type="evidence" value="ECO:0007669"/>
    <property type="project" value="TreeGrafter"/>
</dbReference>
<gene>
    <name evidence="5" type="ORF">LTR97_005868</name>
</gene>
<proteinExistence type="inferred from homology"/>
<evidence type="ECO:0000256" key="2">
    <source>
        <dbReference type="ARBA" id="ARBA00022980"/>
    </source>
</evidence>
<dbReference type="PANTHER" id="PTHR41237">
    <property type="entry name" value="37S RIBOSOMAL PROTEIN MRP21, MITOCHONDRIAL"/>
    <property type="match status" value="1"/>
</dbReference>
<reference evidence="5" key="1">
    <citation type="submission" date="2023-08" db="EMBL/GenBank/DDBJ databases">
        <title>Black Yeasts Isolated from many extreme environments.</title>
        <authorList>
            <person name="Coleine C."/>
            <person name="Stajich J.E."/>
            <person name="Selbmann L."/>
        </authorList>
    </citation>
    <scope>NUCLEOTIDE SEQUENCE</scope>
    <source>
        <strain evidence="5">CCFEE 5810</strain>
    </source>
</reference>
<dbReference type="EMBL" id="JAVRQU010000008">
    <property type="protein sequence ID" value="KAK5699737.1"/>
    <property type="molecule type" value="Genomic_DNA"/>
</dbReference>
<organism evidence="5 6">
    <name type="scientific">Elasticomyces elasticus</name>
    <dbReference type="NCBI Taxonomy" id="574655"/>
    <lineage>
        <taxon>Eukaryota</taxon>
        <taxon>Fungi</taxon>
        <taxon>Dikarya</taxon>
        <taxon>Ascomycota</taxon>
        <taxon>Pezizomycotina</taxon>
        <taxon>Dothideomycetes</taxon>
        <taxon>Dothideomycetidae</taxon>
        <taxon>Mycosphaerellales</taxon>
        <taxon>Teratosphaeriaceae</taxon>
        <taxon>Elasticomyces</taxon>
    </lineage>
</organism>
<name>A0AAN8A1B2_9PEZI</name>
<dbReference type="Pfam" id="PF01165">
    <property type="entry name" value="Ribosomal_S21"/>
    <property type="match status" value="1"/>
</dbReference>
<keyword evidence="2" id="KW-0689">Ribosomal protein</keyword>
<dbReference type="GO" id="GO:0070124">
    <property type="term" value="P:mitochondrial translational initiation"/>
    <property type="evidence" value="ECO:0007669"/>
    <property type="project" value="TreeGrafter"/>
</dbReference>
<comment type="caution">
    <text evidence="5">The sequence shown here is derived from an EMBL/GenBank/DDBJ whole genome shotgun (WGS) entry which is preliminary data.</text>
</comment>
<sequence length="242" mass="27121">MELFRVGESLLRSPIPLLPFLAPAFRPRIARHAFSTCSSRRSEADSISSLLDDALDGTKGTGPAPATRTSNYKSSTAQQEQRSSRFDVKPGSSTDELLQSMRPSSPNYRTGASISPRSRATTDYSGITALLSDSFSANTRTPPTLQAPPLLIPKPLPFTLSPSVGRAVNVLPDRGMDIGRAFKTLEIQCNKNSVKRDFMRQRFHERPGLKRKRLRQERWRRRFRENFRGVVAMVQGMRAQGW</sequence>
<evidence type="ECO:0000313" key="6">
    <source>
        <dbReference type="Proteomes" id="UP001310594"/>
    </source>
</evidence>
<dbReference type="InterPro" id="IPR001911">
    <property type="entry name" value="Ribosomal_bS21"/>
</dbReference>
<dbReference type="Proteomes" id="UP001310594">
    <property type="component" value="Unassembled WGS sequence"/>
</dbReference>